<comment type="caution">
    <text evidence="2">The sequence shown here is derived from an EMBL/GenBank/DDBJ whole genome shotgun (WGS) entry which is preliminary data.</text>
</comment>
<protein>
    <recommendedName>
        <fullName evidence="4">Iron transporter</fullName>
    </recommendedName>
</protein>
<accession>A0A9X2HXI7</accession>
<gene>
    <name evidence="2" type="ORF">M9979_10295</name>
</gene>
<dbReference type="Proteomes" id="UP001139486">
    <property type="component" value="Unassembled WGS sequence"/>
</dbReference>
<sequence>MTAGDGTQHARARWARRGDIGLRVVAAIPLGYASASLWAMALARLLPGDRAEATVTATLVALALCAIAAMWAFAARSGWRAVWTLALAGGIAGAIAWGSIASGGRL</sequence>
<dbReference type="AlphaFoldDB" id="A0A9X2HXI7"/>
<feature type="transmembrane region" description="Helical" evidence="1">
    <location>
        <begin position="81"/>
        <end position="100"/>
    </location>
</feature>
<dbReference type="RefSeq" id="WP_254289277.1">
    <property type="nucleotide sequence ID" value="NZ_JAMLDY010000011.1"/>
</dbReference>
<feature type="transmembrane region" description="Helical" evidence="1">
    <location>
        <begin position="20"/>
        <end position="41"/>
    </location>
</feature>
<proteinExistence type="predicted"/>
<evidence type="ECO:0000256" key="1">
    <source>
        <dbReference type="SAM" id="Phobius"/>
    </source>
</evidence>
<organism evidence="2 3">
    <name type="scientific">Sphingomonas liriopis</name>
    <dbReference type="NCBI Taxonomy" id="2949094"/>
    <lineage>
        <taxon>Bacteria</taxon>
        <taxon>Pseudomonadati</taxon>
        <taxon>Pseudomonadota</taxon>
        <taxon>Alphaproteobacteria</taxon>
        <taxon>Sphingomonadales</taxon>
        <taxon>Sphingomonadaceae</taxon>
        <taxon>Sphingomonas</taxon>
    </lineage>
</organism>
<evidence type="ECO:0000313" key="3">
    <source>
        <dbReference type="Proteomes" id="UP001139486"/>
    </source>
</evidence>
<keyword evidence="3" id="KW-1185">Reference proteome</keyword>
<evidence type="ECO:0000313" key="2">
    <source>
        <dbReference type="EMBL" id="MCP3735259.1"/>
    </source>
</evidence>
<keyword evidence="1" id="KW-1133">Transmembrane helix</keyword>
<evidence type="ECO:0008006" key="4">
    <source>
        <dbReference type="Google" id="ProtNLM"/>
    </source>
</evidence>
<keyword evidence="1" id="KW-0812">Transmembrane</keyword>
<keyword evidence="1" id="KW-0472">Membrane</keyword>
<dbReference type="EMBL" id="JAMLDY010000011">
    <property type="protein sequence ID" value="MCP3735259.1"/>
    <property type="molecule type" value="Genomic_DNA"/>
</dbReference>
<feature type="transmembrane region" description="Helical" evidence="1">
    <location>
        <begin position="53"/>
        <end position="74"/>
    </location>
</feature>
<name>A0A9X2HXI7_9SPHN</name>
<reference evidence="2" key="1">
    <citation type="submission" date="2022-05" db="EMBL/GenBank/DDBJ databases">
        <title>Sphingomonas sp. strain RP10 Genome sequencing and assembly.</title>
        <authorList>
            <person name="Kim I."/>
        </authorList>
    </citation>
    <scope>NUCLEOTIDE SEQUENCE</scope>
    <source>
        <strain evidence="2">RP10</strain>
    </source>
</reference>